<evidence type="ECO:0000313" key="4">
    <source>
        <dbReference type="Proteomes" id="UP001501414"/>
    </source>
</evidence>
<gene>
    <name evidence="3" type="ORF">GCM10009613_33640</name>
</gene>
<keyword evidence="2" id="KW-0812">Transmembrane</keyword>
<keyword evidence="2" id="KW-0472">Membrane</keyword>
<feature type="region of interest" description="Disordered" evidence="1">
    <location>
        <begin position="68"/>
        <end position="100"/>
    </location>
</feature>
<feature type="compositionally biased region" description="Low complexity" evidence="1">
    <location>
        <begin position="84"/>
        <end position="100"/>
    </location>
</feature>
<sequence length="100" mass="9516">MAGAVVPATPAVLAAGPFDGAPAGIAVARLVLLTGLALVAGAGLVRPVAGPPLRAERVVAAAAALAVAGPPRPGPAGPRGGSGWSPSPSRSRCCWAPAVR</sequence>
<keyword evidence="2" id="KW-1133">Transmembrane helix</keyword>
<evidence type="ECO:0000256" key="1">
    <source>
        <dbReference type="SAM" id="MobiDB-lite"/>
    </source>
</evidence>
<organism evidence="3 4">
    <name type="scientific">Pseudonocardia kongjuensis</name>
    <dbReference type="NCBI Taxonomy" id="102227"/>
    <lineage>
        <taxon>Bacteria</taxon>
        <taxon>Bacillati</taxon>
        <taxon>Actinomycetota</taxon>
        <taxon>Actinomycetes</taxon>
        <taxon>Pseudonocardiales</taxon>
        <taxon>Pseudonocardiaceae</taxon>
        <taxon>Pseudonocardia</taxon>
    </lineage>
</organism>
<dbReference type="Proteomes" id="UP001501414">
    <property type="component" value="Unassembled WGS sequence"/>
</dbReference>
<dbReference type="EMBL" id="BAAAJK010000014">
    <property type="protein sequence ID" value="GAA1391363.1"/>
    <property type="molecule type" value="Genomic_DNA"/>
</dbReference>
<accession>A0ABN1Y0P7</accession>
<name>A0ABN1Y0P7_9PSEU</name>
<comment type="caution">
    <text evidence="3">The sequence shown here is derived from an EMBL/GenBank/DDBJ whole genome shotgun (WGS) entry which is preliminary data.</text>
</comment>
<reference evidence="3 4" key="1">
    <citation type="journal article" date="2019" name="Int. J. Syst. Evol. Microbiol.">
        <title>The Global Catalogue of Microorganisms (GCM) 10K type strain sequencing project: providing services to taxonomists for standard genome sequencing and annotation.</title>
        <authorList>
            <consortium name="The Broad Institute Genomics Platform"/>
            <consortium name="The Broad Institute Genome Sequencing Center for Infectious Disease"/>
            <person name="Wu L."/>
            <person name="Ma J."/>
        </authorList>
    </citation>
    <scope>NUCLEOTIDE SEQUENCE [LARGE SCALE GENOMIC DNA]</scope>
    <source>
        <strain evidence="3 4">JCM 11896</strain>
    </source>
</reference>
<feature type="transmembrane region" description="Helical" evidence="2">
    <location>
        <begin position="24"/>
        <end position="45"/>
    </location>
</feature>
<proteinExistence type="predicted"/>
<evidence type="ECO:0000256" key="2">
    <source>
        <dbReference type="SAM" id="Phobius"/>
    </source>
</evidence>
<protein>
    <submittedName>
        <fullName evidence="3">Uncharacterized protein</fullName>
    </submittedName>
</protein>
<keyword evidence="4" id="KW-1185">Reference proteome</keyword>
<evidence type="ECO:0000313" key="3">
    <source>
        <dbReference type="EMBL" id="GAA1391363.1"/>
    </source>
</evidence>